<keyword evidence="3" id="KW-0998">Cell outer membrane</keyword>
<dbReference type="InterPro" id="IPR011659">
    <property type="entry name" value="WD40"/>
</dbReference>
<accession>A0AAU9CA38</accession>
<keyword evidence="6" id="KW-0732">Signal</keyword>
<protein>
    <recommendedName>
        <fullName evidence="7">OmpA-like domain-containing protein</fullName>
    </recommendedName>
</protein>
<dbReference type="PANTHER" id="PTHR30329:SF21">
    <property type="entry name" value="LIPOPROTEIN YIAD-RELATED"/>
    <property type="match status" value="1"/>
</dbReference>
<dbReference type="PANTHER" id="PTHR30329">
    <property type="entry name" value="STATOR ELEMENT OF FLAGELLAR MOTOR COMPLEX"/>
    <property type="match status" value="1"/>
</dbReference>
<evidence type="ECO:0000259" key="7">
    <source>
        <dbReference type="PROSITE" id="PS51123"/>
    </source>
</evidence>
<dbReference type="SUPFAM" id="SSF50939">
    <property type="entry name" value="Sialidases"/>
    <property type="match status" value="1"/>
</dbReference>
<dbReference type="PRINTS" id="PR01021">
    <property type="entry name" value="OMPADOMAIN"/>
</dbReference>
<keyword evidence="9" id="KW-1185">Reference proteome</keyword>
<dbReference type="Pfam" id="PF00691">
    <property type="entry name" value="OmpA"/>
    <property type="match status" value="1"/>
</dbReference>
<dbReference type="AlphaFoldDB" id="A0AAU9CA38"/>
<reference evidence="8 9" key="1">
    <citation type="submission" date="2021-12" db="EMBL/GenBank/DDBJ databases">
        <title>Genome sequencing of bacteria with rrn-lacking chromosome and rrn-plasmid.</title>
        <authorList>
            <person name="Anda M."/>
            <person name="Iwasaki W."/>
        </authorList>
    </citation>
    <scope>NUCLEOTIDE SEQUENCE [LARGE SCALE GENOMIC DNA]</scope>
    <source>
        <strain evidence="8 9">DSM 100852</strain>
    </source>
</reference>
<evidence type="ECO:0000313" key="9">
    <source>
        <dbReference type="Proteomes" id="UP001348817"/>
    </source>
</evidence>
<evidence type="ECO:0000256" key="2">
    <source>
        <dbReference type="ARBA" id="ARBA00023136"/>
    </source>
</evidence>
<dbReference type="RefSeq" id="WP_338394150.1">
    <property type="nucleotide sequence ID" value="NZ_AP025314.1"/>
</dbReference>
<name>A0AAU9CA38_9BACT</name>
<dbReference type="SUPFAM" id="SSF103088">
    <property type="entry name" value="OmpA-like"/>
    <property type="match status" value="1"/>
</dbReference>
<feature type="domain" description="OmpA-like" evidence="7">
    <location>
        <begin position="331"/>
        <end position="449"/>
    </location>
</feature>
<dbReference type="PROSITE" id="PS51123">
    <property type="entry name" value="OMPA_2"/>
    <property type="match status" value="1"/>
</dbReference>
<dbReference type="CDD" id="cd07185">
    <property type="entry name" value="OmpA_C-like"/>
    <property type="match status" value="1"/>
</dbReference>
<organism evidence="8 9">
    <name type="scientific">Fulvitalea axinellae</name>
    <dbReference type="NCBI Taxonomy" id="1182444"/>
    <lineage>
        <taxon>Bacteria</taxon>
        <taxon>Pseudomonadati</taxon>
        <taxon>Bacteroidota</taxon>
        <taxon>Cytophagia</taxon>
        <taxon>Cytophagales</taxon>
        <taxon>Persicobacteraceae</taxon>
        <taxon>Fulvitalea</taxon>
    </lineage>
</organism>
<dbReference type="EMBL" id="AP025314">
    <property type="protein sequence ID" value="BDD08924.1"/>
    <property type="molecule type" value="Genomic_DNA"/>
</dbReference>
<keyword evidence="2 4" id="KW-0472">Membrane</keyword>
<gene>
    <name evidence="8" type="ORF">FUAX_13560</name>
</gene>
<sequence length="449" mass="50446">MRQILTIFLFCVIIAISFATKSSAQNPLTFFSVERLDIPQETQTPNILPLFDKKRGILYYVSTEVRKKNDTEILGHQFIKACSESPDKQWLPIENDIESLNNERNTGVVGISTEGDTLYLYGSYSPKGKDANGMSYTVRSEDGWAKPTQINFHDNFRHDSLYSFYMHPEGDLLLISKPHSDASGEDLFISLKKDGHWSSPKRLKGANSKYFEISPFITDDKTTLFFSSDRPGGEGGADVYYCTRLDDSFENWSAPINLGAPVNSSGFDAYFSYYPEKELAYFASNRDDTYSQIYTAHSTIPLAGQEEDTLKATPLAQGNTPPPGIVKSPASGLTTLPVIASAHFDFDRYKVRVNDKKRLNESLVEFMKKQPDTKVMLVGYTDSIGNMKYNLFLSKERSNAVKKFLIQNGIKANRIKASGEGESNPVRPNSTPQGRQANRRVDILLMENK</sequence>
<dbReference type="Proteomes" id="UP001348817">
    <property type="component" value="Chromosome"/>
</dbReference>
<evidence type="ECO:0000313" key="8">
    <source>
        <dbReference type="EMBL" id="BDD08924.1"/>
    </source>
</evidence>
<dbReference type="InterPro" id="IPR036737">
    <property type="entry name" value="OmpA-like_sf"/>
</dbReference>
<evidence type="ECO:0000256" key="1">
    <source>
        <dbReference type="ARBA" id="ARBA00004442"/>
    </source>
</evidence>
<feature type="chain" id="PRO_5043739800" description="OmpA-like domain-containing protein" evidence="6">
    <location>
        <begin position="25"/>
        <end position="449"/>
    </location>
</feature>
<comment type="subcellular location">
    <subcellularLocation>
        <location evidence="1">Cell outer membrane</location>
    </subcellularLocation>
</comment>
<dbReference type="InterPro" id="IPR036278">
    <property type="entry name" value="Sialidase_sf"/>
</dbReference>
<evidence type="ECO:0000256" key="6">
    <source>
        <dbReference type="SAM" id="SignalP"/>
    </source>
</evidence>
<dbReference type="Pfam" id="PF07676">
    <property type="entry name" value="PD40"/>
    <property type="match status" value="1"/>
</dbReference>
<feature type="region of interest" description="Disordered" evidence="5">
    <location>
        <begin position="416"/>
        <end position="438"/>
    </location>
</feature>
<feature type="signal peptide" evidence="6">
    <location>
        <begin position="1"/>
        <end position="24"/>
    </location>
</feature>
<evidence type="ECO:0000256" key="4">
    <source>
        <dbReference type="PROSITE-ProRule" id="PRU00473"/>
    </source>
</evidence>
<feature type="compositionally biased region" description="Polar residues" evidence="5">
    <location>
        <begin position="426"/>
        <end position="436"/>
    </location>
</feature>
<dbReference type="InterPro" id="IPR050330">
    <property type="entry name" value="Bact_OuterMem_StrucFunc"/>
</dbReference>
<dbReference type="Gene3D" id="3.30.1330.60">
    <property type="entry name" value="OmpA-like domain"/>
    <property type="match status" value="1"/>
</dbReference>
<dbReference type="GO" id="GO:0009279">
    <property type="term" value="C:cell outer membrane"/>
    <property type="evidence" value="ECO:0007669"/>
    <property type="project" value="UniProtKB-SubCell"/>
</dbReference>
<proteinExistence type="predicted"/>
<dbReference type="InterPro" id="IPR006665">
    <property type="entry name" value="OmpA-like"/>
</dbReference>
<dbReference type="InterPro" id="IPR006664">
    <property type="entry name" value="OMP_bac"/>
</dbReference>
<evidence type="ECO:0000256" key="5">
    <source>
        <dbReference type="SAM" id="MobiDB-lite"/>
    </source>
</evidence>
<evidence type="ECO:0000256" key="3">
    <source>
        <dbReference type="ARBA" id="ARBA00023237"/>
    </source>
</evidence>
<dbReference type="KEGG" id="fax:FUAX_13560"/>